<dbReference type="PANTHER" id="PTHR22876">
    <property type="entry name" value="ZGC:101016"/>
    <property type="match status" value="1"/>
</dbReference>
<feature type="compositionally biased region" description="Basic and acidic residues" evidence="1">
    <location>
        <begin position="157"/>
        <end position="177"/>
    </location>
</feature>
<feature type="region of interest" description="Disordered" evidence="1">
    <location>
        <begin position="200"/>
        <end position="232"/>
    </location>
</feature>
<dbReference type="AlphaFoldDB" id="A0AAV2SLM2"/>
<dbReference type="EMBL" id="CAXKWB010079787">
    <property type="protein sequence ID" value="CAL4204013.1"/>
    <property type="molecule type" value="Genomic_DNA"/>
</dbReference>
<dbReference type="Proteomes" id="UP001497623">
    <property type="component" value="Unassembled WGS sequence"/>
</dbReference>
<feature type="region of interest" description="Disordered" evidence="1">
    <location>
        <begin position="157"/>
        <end position="182"/>
    </location>
</feature>
<accession>A0AAV2SLM2</accession>
<sequence length="232" mass="26981">MSHSLTSSGASTGRLQRDMKTSIKKIFPILYKKTKKCLSMQLYQVCKRCHDVIQWKITYKKYKPLTVPKKCTKCEQKTIKDAYHIVCIPCGQMHNICCKCGKKEEVISHKEPTYTEKSQALAELDADLKTLPERKRRAYQRYIDKLEGKKKKKKKKVNGDKDDVLDTETEETKETEKPPILSTEEFLKCARQKLNELQKDLNEDDDFLDDLDDLDIENSDDDDDDEDDDNSS</sequence>
<keyword evidence="3" id="KW-1185">Reference proteome</keyword>
<dbReference type="InterPro" id="IPR019351">
    <property type="entry name" value="DUF2039"/>
</dbReference>
<evidence type="ECO:0000256" key="1">
    <source>
        <dbReference type="SAM" id="MobiDB-lite"/>
    </source>
</evidence>
<feature type="compositionally biased region" description="Acidic residues" evidence="1">
    <location>
        <begin position="202"/>
        <end position="232"/>
    </location>
</feature>
<protein>
    <submittedName>
        <fullName evidence="2">Uncharacterized protein</fullName>
    </submittedName>
</protein>
<evidence type="ECO:0000313" key="3">
    <source>
        <dbReference type="Proteomes" id="UP001497623"/>
    </source>
</evidence>
<name>A0AAV2SLM2_MEGNR</name>
<dbReference type="Pfam" id="PF10217">
    <property type="entry name" value="DUF2039"/>
    <property type="match status" value="1"/>
</dbReference>
<proteinExistence type="predicted"/>
<feature type="non-terminal residue" evidence="2">
    <location>
        <position position="232"/>
    </location>
</feature>
<comment type="caution">
    <text evidence="2">The sequence shown here is derived from an EMBL/GenBank/DDBJ whole genome shotgun (WGS) entry which is preliminary data.</text>
</comment>
<reference evidence="2 3" key="1">
    <citation type="submission" date="2024-05" db="EMBL/GenBank/DDBJ databases">
        <authorList>
            <person name="Wallberg A."/>
        </authorList>
    </citation>
    <scope>NUCLEOTIDE SEQUENCE [LARGE SCALE GENOMIC DNA]</scope>
</reference>
<evidence type="ECO:0000313" key="2">
    <source>
        <dbReference type="EMBL" id="CAL4204013.1"/>
    </source>
</evidence>
<gene>
    <name evidence="2" type="ORF">MNOR_LOCUS37826</name>
</gene>
<dbReference type="PANTHER" id="PTHR22876:SF5">
    <property type="entry name" value="CHROMOSOME 9 OPEN READING FRAME 85"/>
    <property type="match status" value="1"/>
</dbReference>
<organism evidence="2 3">
    <name type="scientific">Meganyctiphanes norvegica</name>
    <name type="common">Northern krill</name>
    <name type="synonym">Thysanopoda norvegica</name>
    <dbReference type="NCBI Taxonomy" id="48144"/>
    <lineage>
        <taxon>Eukaryota</taxon>
        <taxon>Metazoa</taxon>
        <taxon>Ecdysozoa</taxon>
        <taxon>Arthropoda</taxon>
        <taxon>Crustacea</taxon>
        <taxon>Multicrustacea</taxon>
        <taxon>Malacostraca</taxon>
        <taxon>Eumalacostraca</taxon>
        <taxon>Eucarida</taxon>
        <taxon>Euphausiacea</taxon>
        <taxon>Euphausiidae</taxon>
        <taxon>Meganyctiphanes</taxon>
    </lineage>
</organism>